<feature type="region of interest" description="Disordered" evidence="1">
    <location>
        <begin position="373"/>
        <end position="393"/>
    </location>
</feature>
<evidence type="ECO:0000313" key="3">
    <source>
        <dbReference type="EMBL" id="KAJ6366579.1"/>
    </source>
</evidence>
<dbReference type="EMBL" id="JAPFFI010000014">
    <property type="protein sequence ID" value="KAJ6366579.1"/>
    <property type="molecule type" value="Genomic_DNA"/>
</dbReference>
<comment type="caution">
    <text evidence="3">The sequence shown here is derived from an EMBL/GenBank/DDBJ whole genome shotgun (WGS) entry which is preliminary data.</text>
</comment>
<evidence type="ECO:0000259" key="2">
    <source>
        <dbReference type="PROSITE" id="PS00028"/>
    </source>
</evidence>
<dbReference type="InterPro" id="IPR045154">
    <property type="entry name" value="PCF11-like"/>
</dbReference>
<dbReference type="InterPro" id="IPR013087">
    <property type="entry name" value="Znf_C2H2_type"/>
</dbReference>
<evidence type="ECO:0000256" key="1">
    <source>
        <dbReference type="SAM" id="MobiDB-lite"/>
    </source>
</evidence>
<accession>A0ABQ9AZG5</accession>
<feature type="region of interest" description="Disordered" evidence="1">
    <location>
        <begin position="308"/>
        <end position="327"/>
    </location>
</feature>
<feature type="domain" description="C2H2-type" evidence="2">
    <location>
        <begin position="276"/>
        <end position="296"/>
    </location>
</feature>
<gene>
    <name evidence="3" type="ORF">OIU77_003046</name>
</gene>
<proteinExistence type="predicted"/>
<dbReference type="Pfam" id="PF23228">
    <property type="entry name" value="zf_PCFS4"/>
    <property type="match status" value="1"/>
</dbReference>
<sequence length="393" mass="43854">MMGFQYLKFLHNFEAVVWRPIIWFSSRISQLCRQIQANKPLLNNGVPIPNPVSYNSKSPRSPVYSIPNPAIVKPMLNHNVANMCLLNSPSQNSLVSSCLLTNPSILQSNSLNDVKSISSNSESLAAPMHSGFLTKSILSNNAVNNNGGFTPNPPVMQRNLVNQNAINLPFNSHDQVARVYSDLLTSLAGNGVISLAQHQVQSNNPDAASKFNCAPKLQETSNQFVANESSGLINSLLNSLMKKEDDFSAVVFDANQLRVRHESAIRSLYADMPRQCSTCGIRFNCQEDHRKHMDWHVIKNRTARISKHQMQKQKQSISQKEKGDDDWVSSTDGNKVCALCREPFEEFYSHEADDWILRGAVYLNAARKSVAESMDRSRLGPVVPAKCRPESKK</sequence>
<name>A0ABQ9AZG5_9ROSI</name>
<dbReference type="PANTHER" id="PTHR15921">
    <property type="entry name" value="PRE-MRNA CLEAVAGE COMPLEX II"/>
    <property type="match status" value="1"/>
</dbReference>
<protein>
    <recommendedName>
        <fullName evidence="2">C2H2-type domain-containing protein</fullName>
    </recommendedName>
</protein>
<reference evidence="3" key="1">
    <citation type="submission" date="2022-10" db="EMBL/GenBank/DDBJ databases">
        <authorList>
            <person name="Hyden B.L."/>
            <person name="Feng K."/>
            <person name="Yates T."/>
            <person name="Jawdy S."/>
            <person name="Smart L.B."/>
            <person name="Muchero W."/>
        </authorList>
    </citation>
    <scope>NUCLEOTIDE SEQUENCE</scope>
    <source>
        <tissue evidence="3">Shoot tip</tissue>
    </source>
</reference>
<dbReference type="PANTHER" id="PTHR15921:SF12">
    <property type="entry name" value="POLYADENYLATION AND CLEAVAGE FACTOR HOMOLOG 4"/>
    <property type="match status" value="1"/>
</dbReference>
<dbReference type="Proteomes" id="UP001141253">
    <property type="component" value="Chromosome 7"/>
</dbReference>
<reference evidence="3" key="2">
    <citation type="journal article" date="2023" name="Int. J. Mol. Sci.">
        <title>De Novo Assembly and Annotation of 11 Diverse Shrub Willow (Salix) Genomes Reveals Novel Gene Organization in Sex-Linked Regions.</title>
        <authorList>
            <person name="Hyden B."/>
            <person name="Feng K."/>
            <person name="Yates T.B."/>
            <person name="Jawdy S."/>
            <person name="Cereghino C."/>
            <person name="Smart L.B."/>
            <person name="Muchero W."/>
        </authorList>
    </citation>
    <scope>NUCLEOTIDE SEQUENCE</scope>
    <source>
        <tissue evidence="3">Shoot tip</tissue>
    </source>
</reference>
<dbReference type="PROSITE" id="PS00028">
    <property type="entry name" value="ZINC_FINGER_C2H2_1"/>
    <property type="match status" value="1"/>
</dbReference>
<evidence type="ECO:0000313" key="4">
    <source>
        <dbReference type="Proteomes" id="UP001141253"/>
    </source>
</evidence>
<dbReference type="InterPro" id="IPR057242">
    <property type="entry name" value="PCFS4-like"/>
</dbReference>
<keyword evidence="4" id="KW-1185">Reference proteome</keyword>
<organism evidence="3 4">
    <name type="scientific">Salix suchowensis</name>
    <dbReference type="NCBI Taxonomy" id="1278906"/>
    <lineage>
        <taxon>Eukaryota</taxon>
        <taxon>Viridiplantae</taxon>
        <taxon>Streptophyta</taxon>
        <taxon>Embryophyta</taxon>
        <taxon>Tracheophyta</taxon>
        <taxon>Spermatophyta</taxon>
        <taxon>Magnoliopsida</taxon>
        <taxon>eudicotyledons</taxon>
        <taxon>Gunneridae</taxon>
        <taxon>Pentapetalae</taxon>
        <taxon>rosids</taxon>
        <taxon>fabids</taxon>
        <taxon>Malpighiales</taxon>
        <taxon>Salicaceae</taxon>
        <taxon>Saliceae</taxon>
        <taxon>Salix</taxon>
    </lineage>
</organism>